<organism evidence="3 4">
    <name type="scientific">Aurantimonas endophytica</name>
    <dbReference type="NCBI Taxonomy" id="1522175"/>
    <lineage>
        <taxon>Bacteria</taxon>
        <taxon>Pseudomonadati</taxon>
        <taxon>Pseudomonadota</taxon>
        <taxon>Alphaproteobacteria</taxon>
        <taxon>Hyphomicrobiales</taxon>
        <taxon>Aurantimonadaceae</taxon>
        <taxon>Aurantimonas</taxon>
    </lineage>
</organism>
<dbReference type="RefSeq" id="WP_183206429.1">
    <property type="nucleotide sequence ID" value="NZ_JAAAMM010000001.1"/>
</dbReference>
<evidence type="ECO:0000256" key="1">
    <source>
        <dbReference type="SAM" id="MobiDB-lite"/>
    </source>
</evidence>
<comment type="caution">
    <text evidence="3">The sequence shown here is derived from an EMBL/GenBank/DDBJ whole genome shotgun (WGS) entry which is preliminary data.</text>
</comment>
<gene>
    <name evidence="3" type="ORF">GGR03_001014</name>
</gene>
<evidence type="ECO:0000313" key="3">
    <source>
        <dbReference type="EMBL" id="MBB4001967.1"/>
    </source>
</evidence>
<accession>A0A7W6MNK9</accession>
<evidence type="ECO:0000256" key="2">
    <source>
        <dbReference type="SAM" id="Phobius"/>
    </source>
</evidence>
<proteinExistence type="predicted"/>
<reference evidence="3 4" key="1">
    <citation type="submission" date="2020-08" db="EMBL/GenBank/DDBJ databases">
        <title>Genomic Encyclopedia of Type Strains, Phase IV (KMG-IV): sequencing the most valuable type-strain genomes for metagenomic binning, comparative biology and taxonomic classification.</title>
        <authorList>
            <person name="Goeker M."/>
        </authorList>
    </citation>
    <scope>NUCLEOTIDE SEQUENCE [LARGE SCALE GENOMIC DNA]</scope>
    <source>
        <strain evidence="3 4">DSM 103570</strain>
    </source>
</reference>
<keyword evidence="2" id="KW-0812">Transmembrane</keyword>
<protein>
    <submittedName>
        <fullName evidence="3">Uncharacterized protein</fullName>
    </submittedName>
</protein>
<keyword evidence="2" id="KW-1133">Transmembrane helix</keyword>
<feature type="region of interest" description="Disordered" evidence="1">
    <location>
        <begin position="131"/>
        <end position="172"/>
    </location>
</feature>
<sequence length="191" mass="19801">MMEKVKRLSPAVAAGVEAPAPIVEAVVSFAAPKVAAAGVPTPAAVIPVVMARAIGLAIPMMVAPAVVSPFVAVTIPPMRSVVRTPVVPAPVFAAAEIAMMADVAAPRPMVAAVLHHSLGSARAFPGTWRRRSRSISHIRGGDGGKRWRGPGQHQHQQGHSKHRPLPSPGFFHVGNMGAPVPAVIGRPAQRP</sequence>
<dbReference type="EMBL" id="JACIEM010000001">
    <property type="protein sequence ID" value="MBB4001967.1"/>
    <property type="molecule type" value="Genomic_DNA"/>
</dbReference>
<keyword evidence="2" id="KW-0472">Membrane</keyword>
<feature type="transmembrane region" description="Helical" evidence="2">
    <location>
        <begin position="49"/>
        <end position="73"/>
    </location>
</feature>
<name>A0A7W6MNK9_9HYPH</name>
<keyword evidence="4" id="KW-1185">Reference proteome</keyword>
<dbReference type="Proteomes" id="UP000588647">
    <property type="component" value="Unassembled WGS sequence"/>
</dbReference>
<dbReference type="AlphaFoldDB" id="A0A7W6MNK9"/>
<evidence type="ECO:0000313" key="4">
    <source>
        <dbReference type="Proteomes" id="UP000588647"/>
    </source>
</evidence>